<dbReference type="InterPro" id="IPR036291">
    <property type="entry name" value="NAD(P)-bd_dom_sf"/>
</dbReference>
<proteinExistence type="predicted"/>
<dbReference type="PANTHER" id="PTHR43245">
    <property type="entry name" value="BIFUNCTIONAL POLYMYXIN RESISTANCE PROTEIN ARNA"/>
    <property type="match status" value="1"/>
</dbReference>
<protein>
    <submittedName>
        <fullName evidence="2">NAD-dependent dehydratase</fullName>
    </submittedName>
</protein>
<dbReference type="PRINTS" id="PR01713">
    <property type="entry name" value="NUCEPIMERASE"/>
</dbReference>
<dbReference type="RefSeq" id="WP_016096897.1">
    <property type="nucleotide sequence ID" value="NZ_MUAJ01000071.1"/>
</dbReference>
<dbReference type="InterPro" id="IPR001509">
    <property type="entry name" value="Epimerase_deHydtase"/>
</dbReference>
<organism evidence="2 3">
    <name type="scientific">Bacillus cereus</name>
    <dbReference type="NCBI Taxonomy" id="1396"/>
    <lineage>
        <taxon>Bacteria</taxon>
        <taxon>Bacillati</taxon>
        <taxon>Bacillota</taxon>
        <taxon>Bacilli</taxon>
        <taxon>Bacillales</taxon>
        <taxon>Bacillaceae</taxon>
        <taxon>Bacillus</taxon>
        <taxon>Bacillus cereus group</taxon>
    </lineage>
</organism>
<dbReference type="AlphaFoldDB" id="A0A1S9TAF7"/>
<name>A0A1S9TAF7_BACCE</name>
<dbReference type="Proteomes" id="UP000190906">
    <property type="component" value="Unassembled WGS sequence"/>
</dbReference>
<feature type="domain" description="NAD-dependent epimerase/dehydratase" evidence="1">
    <location>
        <begin position="5"/>
        <end position="225"/>
    </location>
</feature>
<dbReference type="Pfam" id="PF01370">
    <property type="entry name" value="Epimerase"/>
    <property type="match status" value="1"/>
</dbReference>
<evidence type="ECO:0000313" key="2">
    <source>
        <dbReference type="EMBL" id="OOR06872.1"/>
    </source>
</evidence>
<gene>
    <name evidence="2" type="ORF">BW897_30595</name>
</gene>
<comment type="caution">
    <text evidence="2">The sequence shown here is derived from an EMBL/GenBank/DDBJ whole genome shotgun (WGS) entry which is preliminary data.</text>
</comment>
<reference evidence="2 3" key="1">
    <citation type="submission" date="2017-01" db="EMBL/GenBank/DDBJ databases">
        <title>Bacillus cereus isolates.</title>
        <authorList>
            <person name="Beno S.M."/>
        </authorList>
    </citation>
    <scope>NUCLEOTIDE SEQUENCE [LARGE SCALE GENOMIC DNA]</scope>
    <source>
        <strain evidence="2 3">FSL H8-0485</strain>
    </source>
</reference>
<sequence length="307" mass="34348">MKIGVIGGGGFIGKHVTKELIARGYEVIIFDKFKPSIDVPFEEIDILDIATLREKLINVDGVIHLAALVGVDNCRSNEEDVVRVNFEGTKNIVEVCIENGIDKLLFSSSSEVYGDGVSVPFKENDVKIPKSAYGKAKLMSEDFLKEYANNSFKVRVVRYFNVYGSQQNDNFVISKFLKQTHNGENITIYGDGQQIRCFSYISDIVNGTILAFEYEGENFADFNIGNNKPISMEELAGKINELMGNKSEIEFLNLGDEGVRDSNIEIFRRIPSIEKAQLLLNYQPVISLNKGLEIIIEEKYGNTVSIS</sequence>
<evidence type="ECO:0000259" key="1">
    <source>
        <dbReference type="Pfam" id="PF01370"/>
    </source>
</evidence>
<evidence type="ECO:0000313" key="3">
    <source>
        <dbReference type="Proteomes" id="UP000190906"/>
    </source>
</evidence>
<dbReference type="Gene3D" id="3.40.50.720">
    <property type="entry name" value="NAD(P)-binding Rossmann-like Domain"/>
    <property type="match status" value="1"/>
</dbReference>
<dbReference type="InterPro" id="IPR050177">
    <property type="entry name" value="Lipid_A_modif_metabolic_enz"/>
</dbReference>
<dbReference type="PANTHER" id="PTHR43245:SF13">
    <property type="entry name" value="UDP-D-APIOSE_UDP-D-XYLOSE SYNTHASE 2"/>
    <property type="match status" value="1"/>
</dbReference>
<accession>A0A1S9TAF7</accession>
<dbReference type="EMBL" id="MUAJ01000071">
    <property type="protein sequence ID" value="OOR06872.1"/>
    <property type="molecule type" value="Genomic_DNA"/>
</dbReference>
<dbReference type="SUPFAM" id="SSF51735">
    <property type="entry name" value="NAD(P)-binding Rossmann-fold domains"/>
    <property type="match status" value="1"/>
</dbReference>